<feature type="transmembrane region" description="Helical" evidence="1">
    <location>
        <begin position="231"/>
        <end position="251"/>
    </location>
</feature>
<feature type="transmembrane region" description="Helical" evidence="1">
    <location>
        <begin position="12"/>
        <end position="36"/>
    </location>
</feature>
<organism evidence="2">
    <name type="scientific">hydrothermal vent metagenome</name>
    <dbReference type="NCBI Taxonomy" id="652676"/>
    <lineage>
        <taxon>unclassified sequences</taxon>
        <taxon>metagenomes</taxon>
        <taxon>ecological metagenomes</taxon>
    </lineage>
</organism>
<feature type="transmembrane region" description="Helical" evidence="1">
    <location>
        <begin position="346"/>
        <end position="364"/>
    </location>
</feature>
<evidence type="ECO:0000313" key="2">
    <source>
        <dbReference type="EMBL" id="VAX20811.1"/>
    </source>
</evidence>
<feature type="transmembrane region" description="Helical" evidence="1">
    <location>
        <begin position="306"/>
        <end position="326"/>
    </location>
</feature>
<keyword evidence="1" id="KW-1133">Transmembrane helix</keyword>
<feature type="transmembrane region" description="Helical" evidence="1">
    <location>
        <begin position="123"/>
        <end position="144"/>
    </location>
</feature>
<reference evidence="2" key="1">
    <citation type="submission" date="2018-06" db="EMBL/GenBank/DDBJ databases">
        <authorList>
            <person name="Zhirakovskaya E."/>
        </authorList>
    </citation>
    <scope>NUCLEOTIDE SEQUENCE</scope>
</reference>
<keyword evidence="1" id="KW-0812">Transmembrane</keyword>
<evidence type="ECO:0000256" key="1">
    <source>
        <dbReference type="SAM" id="Phobius"/>
    </source>
</evidence>
<protein>
    <recommendedName>
        <fullName evidence="3">Polysaccharide biosynthesis protein C-terminal domain-containing protein</fullName>
    </recommendedName>
</protein>
<dbReference type="AlphaFoldDB" id="A0A3B1C257"/>
<feature type="transmembrane region" description="Helical" evidence="1">
    <location>
        <begin position="156"/>
        <end position="177"/>
    </location>
</feature>
<gene>
    <name evidence="2" type="ORF">MNBD_IGNAVI01-3198</name>
</gene>
<feature type="transmembrane region" description="Helical" evidence="1">
    <location>
        <begin position="48"/>
        <end position="73"/>
    </location>
</feature>
<evidence type="ECO:0008006" key="3">
    <source>
        <dbReference type="Google" id="ProtNLM"/>
    </source>
</evidence>
<feature type="transmembrane region" description="Helical" evidence="1">
    <location>
        <begin position="376"/>
        <end position="397"/>
    </location>
</feature>
<feature type="transmembrane region" description="Helical" evidence="1">
    <location>
        <begin position="403"/>
        <end position="424"/>
    </location>
</feature>
<sequence length="435" mass="47844">MANTLSYKKIFLFWVPLAITWLMMSVEGPYLSAIIARMGEPKYNLAAYGISFSFALIIEAPVIMLMSAATALVNNSDSYKKLKNFTYTLNAVITLFMLVILIPKVFDFIAVDLIELPAEVVGITYWALAALLPWPAAIGYRRFYQGILIRNNRTRFVTAGTFIRLVTMSITALVLYFKFAFPGAVVASLALSMGVSAEALASKLMSLTIVKKIKTIKAIEGKEELTYKGIIEFYYPLALTSMLSLGVYPIVTFMLGQSRMAIESLAVLPVVNALVFIFRSIGLSYHEVFIALLGEKGEGYKPLRNFGLIVGSGSVLILMMITVTPLSKIWFHYISGLSIELTQLSVLPAIIASILPGLTFLISVQRAIQVYARNTSPLTFATIIEVVGIIIVLFVGIKVFDLVGVLAAAIAYVSGRMLANIYLIKANKEAIKKFE</sequence>
<feature type="transmembrane region" description="Helical" evidence="1">
    <location>
        <begin position="85"/>
        <end position="103"/>
    </location>
</feature>
<accession>A0A3B1C257</accession>
<keyword evidence="1" id="KW-0472">Membrane</keyword>
<feature type="transmembrane region" description="Helical" evidence="1">
    <location>
        <begin position="183"/>
        <end position="210"/>
    </location>
</feature>
<proteinExistence type="predicted"/>
<dbReference type="EMBL" id="UOGD01000178">
    <property type="protein sequence ID" value="VAX20811.1"/>
    <property type="molecule type" value="Genomic_DNA"/>
</dbReference>
<name>A0A3B1C257_9ZZZZ</name>
<feature type="transmembrane region" description="Helical" evidence="1">
    <location>
        <begin position="271"/>
        <end position="294"/>
    </location>
</feature>